<name>A0A498MV18_LABRO</name>
<keyword evidence="2" id="KW-1185">Reference proteome</keyword>
<protein>
    <submittedName>
        <fullName evidence="1">Uncharacterized protein</fullName>
    </submittedName>
</protein>
<comment type="caution">
    <text evidence="1">The sequence shown here is derived from an EMBL/GenBank/DDBJ whole genome shotgun (WGS) entry which is preliminary data.</text>
</comment>
<gene>
    <name evidence="1" type="ORF">ROHU_006385</name>
</gene>
<evidence type="ECO:0000313" key="1">
    <source>
        <dbReference type="EMBL" id="RXN23304.1"/>
    </source>
</evidence>
<reference evidence="1 2" key="1">
    <citation type="submission" date="2018-03" db="EMBL/GenBank/DDBJ databases">
        <title>Draft genome sequence of Rohu Carp (Labeo rohita).</title>
        <authorList>
            <person name="Das P."/>
            <person name="Kushwaha B."/>
            <person name="Joshi C.G."/>
            <person name="Kumar D."/>
            <person name="Nagpure N.S."/>
            <person name="Sahoo L."/>
            <person name="Das S.P."/>
            <person name="Bit A."/>
            <person name="Patnaik S."/>
            <person name="Meher P.K."/>
            <person name="Jayasankar P."/>
            <person name="Koringa P.G."/>
            <person name="Patel N.V."/>
            <person name="Hinsu A.T."/>
            <person name="Kumar R."/>
            <person name="Pandey M."/>
            <person name="Agarwal S."/>
            <person name="Srivastava S."/>
            <person name="Singh M."/>
            <person name="Iquebal M.A."/>
            <person name="Jaiswal S."/>
            <person name="Angadi U.B."/>
            <person name="Kumar N."/>
            <person name="Raza M."/>
            <person name="Shah T.M."/>
            <person name="Rai A."/>
            <person name="Jena J.K."/>
        </authorList>
    </citation>
    <scope>NUCLEOTIDE SEQUENCE [LARGE SCALE GENOMIC DNA]</scope>
    <source>
        <strain evidence="1">DASCIFA01</strain>
        <tissue evidence="1">Testis</tissue>
    </source>
</reference>
<accession>A0A498MV18</accession>
<sequence>MFSRRRRSSVGVVGRSVHHKICCSAYRRGLGPHHNLTADAQRRIQTLTDRISARSVREEQSTSLMSTVRDWWSRRTVGRRAETHNDP</sequence>
<dbReference type="AlphaFoldDB" id="A0A498MV18"/>
<dbReference type="Proteomes" id="UP000290572">
    <property type="component" value="Unassembled WGS sequence"/>
</dbReference>
<proteinExistence type="predicted"/>
<evidence type="ECO:0000313" key="2">
    <source>
        <dbReference type="Proteomes" id="UP000290572"/>
    </source>
</evidence>
<organism evidence="1 2">
    <name type="scientific">Labeo rohita</name>
    <name type="common">Indian major carp</name>
    <name type="synonym">Cyprinus rohita</name>
    <dbReference type="NCBI Taxonomy" id="84645"/>
    <lineage>
        <taxon>Eukaryota</taxon>
        <taxon>Metazoa</taxon>
        <taxon>Chordata</taxon>
        <taxon>Craniata</taxon>
        <taxon>Vertebrata</taxon>
        <taxon>Euteleostomi</taxon>
        <taxon>Actinopterygii</taxon>
        <taxon>Neopterygii</taxon>
        <taxon>Teleostei</taxon>
        <taxon>Ostariophysi</taxon>
        <taxon>Cypriniformes</taxon>
        <taxon>Cyprinidae</taxon>
        <taxon>Labeoninae</taxon>
        <taxon>Labeonini</taxon>
        <taxon>Labeo</taxon>
    </lineage>
</organism>
<dbReference type="EMBL" id="QBIY01012563">
    <property type="protein sequence ID" value="RXN23304.1"/>
    <property type="molecule type" value="Genomic_DNA"/>
</dbReference>